<feature type="transmembrane region" description="Helical" evidence="10">
    <location>
        <begin position="102"/>
        <end position="129"/>
    </location>
</feature>
<feature type="transmembrane region" description="Helical" evidence="10">
    <location>
        <begin position="333"/>
        <end position="350"/>
    </location>
</feature>
<evidence type="ECO:0000256" key="7">
    <source>
        <dbReference type="ARBA" id="ARBA00022989"/>
    </source>
</evidence>
<evidence type="ECO:0000313" key="12">
    <source>
        <dbReference type="EMBL" id="KAK9923076.1"/>
    </source>
</evidence>
<accession>A0AAW1WGV7</accession>
<comment type="subcellular location">
    <subcellularLocation>
        <location evidence="1">Endomembrane system</location>
        <topology evidence="1">Multi-pass membrane protein</topology>
    </subcellularLocation>
</comment>
<dbReference type="GO" id="GO:0016020">
    <property type="term" value="C:membrane"/>
    <property type="evidence" value="ECO:0007669"/>
    <property type="project" value="InterPro"/>
</dbReference>
<feature type="transmembrane region" description="Helical" evidence="10">
    <location>
        <begin position="63"/>
        <end position="82"/>
    </location>
</feature>
<feature type="transmembrane region" description="Helical" evidence="10">
    <location>
        <begin position="150"/>
        <end position="177"/>
    </location>
</feature>
<feature type="transmembrane region" description="Helical" evidence="10">
    <location>
        <begin position="292"/>
        <end position="313"/>
    </location>
</feature>
<dbReference type="Proteomes" id="UP001457282">
    <property type="component" value="Unassembled WGS sequence"/>
</dbReference>
<proteinExistence type="inferred from homology"/>
<comment type="caution">
    <text evidence="12">The sequence shown here is derived from an EMBL/GenBank/DDBJ whole genome shotgun (WGS) entry which is preliminary data.</text>
</comment>
<evidence type="ECO:0000256" key="5">
    <source>
        <dbReference type="ARBA" id="ARBA00022842"/>
    </source>
</evidence>
<dbReference type="AlphaFoldDB" id="A0AAW1WGV7"/>
<dbReference type="GO" id="GO:0012505">
    <property type="term" value="C:endomembrane system"/>
    <property type="evidence" value="ECO:0007669"/>
    <property type="project" value="UniProtKB-SubCell"/>
</dbReference>
<dbReference type="PANTHER" id="PTHR31998">
    <property type="entry name" value="K(+)-INSENSITIVE PYROPHOSPHATE-ENERGIZED PROTON PUMP"/>
    <property type="match status" value="1"/>
</dbReference>
<keyword evidence="4 10" id="KW-0812">Transmembrane</keyword>
<feature type="transmembrane region" description="Helical" evidence="10">
    <location>
        <begin position="370"/>
        <end position="389"/>
    </location>
</feature>
<keyword evidence="3" id="KW-0813">Transport</keyword>
<dbReference type="EMBL" id="JBEDUW010000006">
    <property type="protein sequence ID" value="KAK9923076.1"/>
    <property type="molecule type" value="Genomic_DNA"/>
</dbReference>
<feature type="transmembrane region" description="Helical" evidence="10">
    <location>
        <begin position="498"/>
        <end position="516"/>
    </location>
</feature>
<dbReference type="HAMAP" id="MF_01129">
    <property type="entry name" value="PPase_energized_pump"/>
    <property type="match status" value="1"/>
</dbReference>
<keyword evidence="7 10" id="KW-1133">Transmembrane helix</keyword>
<keyword evidence="6" id="KW-1278">Translocase</keyword>
<feature type="chain" id="PRO_5043374048" description="H(+)-exporting diphosphatase" evidence="11">
    <location>
        <begin position="19"/>
        <end position="693"/>
    </location>
</feature>
<evidence type="ECO:0000256" key="8">
    <source>
        <dbReference type="ARBA" id="ARBA00023065"/>
    </source>
</evidence>
<reference evidence="12 13" key="1">
    <citation type="journal article" date="2023" name="G3 (Bethesda)">
        <title>A chromosome-length genome assembly and annotation of blackberry (Rubus argutus, cv. 'Hillquist').</title>
        <authorList>
            <person name="Bruna T."/>
            <person name="Aryal R."/>
            <person name="Dudchenko O."/>
            <person name="Sargent D.J."/>
            <person name="Mead D."/>
            <person name="Buti M."/>
            <person name="Cavallini A."/>
            <person name="Hytonen T."/>
            <person name="Andres J."/>
            <person name="Pham M."/>
            <person name="Weisz D."/>
            <person name="Mascagni F."/>
            <person name="Usai G."/>
            <person name="Natali L."/>
            <person name="Bassil N."/>
            <person name="Fernandez G.E."/>
            <person name="Lomsadze A."/>
            <person name="Armour M."/>
            <person name="Olukolu B."/>
            <person name="Poorten T."/>
            <person name="Britton C."/>
            <person name="Davik J."/>
            <person name="Ashrafi H."/>
            <person name="Aiden E.L."/>
            <person name="Borodovsky M."/>
            <person name="Worthington M."/>
        </authorList>
    </citation>
    <scope>NUCLEOTIDE SEQUENCE [LARGE SCALE GENOMIC DNA]</scope>
    <source>
        <strain evidence="12">PI 553951</strain>
    </source>
</reference>
<name>A0AAW1WGV7_RUBAR</name>
<dbReference type="InterPro" id="IPR004131">
    <property type="entry name" value="PPase-energised_H-pump"/>
</dbReference>
<dbReference type="PIRSF" id="PIRSF001265">
    <property type="entry name" value="H+-PPase"/>
    <property type="match status" value="1"/>
</dbReference>
<evidence type="ECO:0000256" key="4">
    <source>
        <dbReference type="ARBA" id="ARBA00022692"/>
    </source>
</evidence>
<evidence type="ECO:0000256" key="11">
    <source>
        <dbReference type="SAM" id="SignalP"/>
    </source>
</evidence>
<keyword evidence="13" id="KW-1185">Reference proteome</keyword>
<keyword evidence="11" id="KW-0732">Signal</keyword>
<sequence length="693" mass="72802">MTALLSYLATEIVIPVCAVNGFNDYLIEEEEGVNDQNVVAKCAEIQNAISEGATSFLFTEYQYVGVFMVVFAILIFLFLGSVKGFSTKGQPCTYDEKNICKPALATALFSTIAFLLGGITSLLSGFLGMKIATYANARTTLEARKGVGKAFIVAFRSGAVMGFLLAANGLLVLYIAINLFQLYYGDDWEGLFEAITGYGLGGSAMALFGRVGGGIYTKAADVGADLVGKIERNIPEDDPRNPAVIADNVGDNVGDIAGMGSDLFGSYAESSCAALVVASISSFGINHEFTAMLYPLLISSMGILVCLITTLFATDFFEIKAVKDIEPALKKQLIISTVLMTIGIAIVSWVALPSSFTIYNFGVQKVVKNWQLFLCVSVGLWAGLIIGFVTEYYTSNAYSPVQDVADSCRTVAALGMLSTIATGLAIDAYGPISDNAGGIAEMAGMSHRIRERTDALDAAGNTTAAIGKGFAIGSAALVSLALFGAFVSRAAISTVDVLTPKVFIGLIVGAMLPYWFSAMTMKSVGSAALKMVEEVRRQFNTIPGLMEGLAKPDYATCVKISTDASIKEMIPPGALVILTPLIVGTLFGVETLSGVLAGSLVSGVQVAISASNTGGAWDNAKKYIEAGASEHARTLGPKGSDPHKAAVIGDTIGDPLKDTSGPSLNILIKLMAVESLVFAPFFATHGGLLFKIF</sequence>
<keyword evidence="9 10" id="KW-0472">Membrane</keyword>
<evidence type="ECO:0000256" key="9">
    <source>
        <dbReference type="ARBA" id="ARBA00023136"/>
    </source>
</evidence>
<organism evidence="12 13">
    <name type="scientific">Rubus argutus</name>
    <name type="common">Southern blackberry</name>
    <dbReference type="NCBI Taxonomy" id="59490"/>
    <lineage>
        <taxon>Eukaryota</taxon>
        <taxon>Viridiplantae</taxon>
        <taxon>Streptophyta</taxon>
        <taxon>Embryophyta</taxon>
        <taxon>Tracheophyta</taxon>
        <taxon>Spermatophyta</taxon>
        <taxon>Magnoliopsida</taxon>
        <taxon>eudicotyledons</taxon>
        <taxon>Gunneridae</taxon>
        <taxon>Pentapetalae</taxon>
        <taxon>rosids</taxon>
        <taxon>fabids</taxon>
        <taxon>Rosales</taxon>
        <taxon>Rosaceae</taxon>
        <taxon>Rosoideae</taxon>
        <taxon>Rosoideae incertae sedis</taxon>
        <taxon>Rubus</taxon>
    </lineage>
</organism>
<keyword evidence="8" id="KW-0406">Ion transport</keyword>
<feature type="transmembrane region" description="Helical" evidence="10">
    <location>
        <begin position="470"/>
        <end position="492"/>
    </location>
</feature>
<evidence type="ECO:0000313" key="13">
    <source>
        <dbReference type="Proteomes" id="UP001457282"/>
    </source>
</evidence>
<dbReference type="GO" id="GO:0004427">
    <property type="term" value="F:inorganic diphosphate phosphatase activity"/>
    <property type="evidence" value="ECO:0007669"/>
    <property type="project" value="InterPro"/>
</dbReference>
<dbReference type="Pfam" id="PF03030">
    <property type="entry name" value="H_PPase"/>
    <property type="match status" value="2"/>
</dbReference>
<gene>
    <name evidence="12" type="ORF">M0R45_031510</name>
</gene>
<dbReference type="GO" id="GO:0009678">
    <property type="term" value="F:diphosphate hydrolysis-driven proton transmembrane transporter activity"/>
    <property type="evidence" value="ECO:0007669"/>
    <property type="project" value="UniProtKB-EC"/>
</dbReference>
<feature type="signal peptide" evidence="11">
    <location>
        <begin position="1"/>
        <end position="18"/>
    </location>
</feature>
<evidence type="ECO:0000256" key="3">
    <source>
        <dbReference type="ARBA" id="ARBA00022448"/>
    </source>
</evidence>
<keyword evidence="5" id="KW-0460">Magnesium</keyword>
<evidence type="ECO:0000256" key="2">
    <source>
        <dbReference type="ARBA" id="ARBA00013242"/>
    </source>
</evidence>
<evidence type="ECO:0000256" key="1">
    <source>
        <dbReference type="ARBA" id="ARBA00004127"/>
    </source>
</evidence>
<evidence type="ECO:0000256" key="10">
    <source>
        <dbReference type="SAM" id="Phobius"/>
    </source>
</evidence>
<protein>
    <recommendedName>
        <fullName evidence="2">H(+)-exporting diphosphatase</fullName>
        <ecNumber evidence="2">7.1.3.1</ecNumber>
    </recommendedName>
</protein>
<dbReference type="EC" id="7.1.3.1" evidence="2"/>
<evidence type="ECO:0000256" key="6">
    <source>
        <dbReference type="ARBA" id="ARBA00022967"/>
    </source>
</evidence>